<evidence type="ECO:0000259" key="1">
    <source>
        <dbReference type="PROSITE" id="PS50106"/>
    </source>
</evidence>
<reference evidence="4" key="1">
    <citation type="journal article" date="2020" name="PLoS Negl. Trop. Dis.">
        <title>High-quality nuclear genome for Sarcoptes scabiei-A critical resource for a neglected parasite.</title>
        <authorList>
            <person name="Korhonen P.K."/>
            <person name="Gasser R.B."/>
            <person name="Ma G."/>
            <person name="Wang T."/>
            <person name="Stroehlein A.J."/>
            <person name="Young N.D."/>
            <person name="Ang C.S."/>
            <person name="Fernando D.D."/>
            <person name="Lu H.C."/>
            <person name="Taylor S."/>
            <person name="Reynolds S.L."/>
            <person name="Mofiz E."/>
            <person name="Najaraj S.H."/>
            <person name="Gowda H."/>
            <person name="Madugundu A."/>
            <person name="Renuse S."/>
            <person name="Holt D."/>
            <person name="Pandey A."/>
            <person name="Papenfuss A.T."/>
            <person name="Fischer K."/>
        </authorList>
    </citation>
    <scope>NUCLEOTIDE SEQUENCE [LARGE SCALE GENOMIC DNA]</scope>
</reference>
<dbReference type="SUPFAM" id="SSF50156">
    <property type="entry name" value="PDZ domain-like"/>
    <property type="match status" value="1"/>
</dbReference>
<dbReference type="GO" id="GO:0045197">
    <property type="term" value="P:establishment or maintenance of epithelial cell apical/basal polarity"/>
    <property type="evidence" value="ECO:0007669"/>
    <property type="project" value="TreeGrafter"/>
</dbReference>
<dbReference type="GO" id="GO:0014069">
    <property type="term" value="C:postsynaptic density"/>
    <property type="evidence" value="ECO:0007669"/>
    <property type="project" value="TreeGrafter"/>
</dbReference>
<protein>
    <recommendedName>
        <fullName evidence="1">PDZ domain-containing protein</fullName>
    </recommendedName>
</protein>
<dbReference type="InterPro" id="IPR001478">
    <property type="entry name" value="PDZ"/>
</dbReference>
<dbReference type="InterPro" id="IPR036034">
    <property type="entry name" value="PDZ_sf"/>
</dbReference>
<dbReference type="OMA" id="NDFTMVT"/>
<dbReference type="GO" id="GO:0016323">
    <property type="term" value="C:basolateral plasma membrane"/>
    <property type="evidence" value="ECO:0007669"/>
    <property type="project" value="TreeGrafter"/>
</dbReference>
<dbReference type="EMBL" id="WVUK01000049">
    <property type="protein sequence ID" value="KAF7495266.1"/>
    <property type="molecule type" value="Genomic_DNA"/>
</dbReference>
<dbReference type="SMART" id="SM00228">
    <property type="entry name" value="PDZ"/>
    <property type="match status" value="1"/>
</dbReference>
<dbReference type="Proteomes" id="UP000070412">
    <property type="component" value="Unassembled WGS sequence"/>
</dbReference>
<organism evidence="2">
    <name type="scientific">Sarcoptes scabiei</name>
    <name type="common">Itch mite</name>
    <name type="synonym">Acarus scabiei</name>
    <dbReference type="NCBI Taxonomy" id="52283"/>
    <lineage>
        <taxon>Eukaryota</taxon>
        <taxon>Metazoa</taxon>
        <taxon>Ecdysozoa</taxon>
        <taxon>Arthropoda</taxon>
        <taxon>Chelicerata</taxon>
        <taxon>Arachnida</taxon>
        <taxon>Acari</taxon>
        <taxon>Acariformes</taxon>
        <taxon>Sarcoptiformes</taxon>
        <taxon>Astigmata</taxon>
        <taxon>Psoroptidia</taxon>
        <taxon>Sarcoptoidea</taxon>
        <taxon>Sarcoptidae</taxon>
        <taxon>Sarcoptinae</taxon>
        <taxon>Sarcoptes</taxon>
    </lineage>
</organism>
<dbReference type="GO" id="GO:0098968">
    <property type="term" value="P:neurotransmitter receptor transport postsynaptic membrane to endosome"/>
    <property type="evidence" value="ECO:0007669"/>
    <property type="project" value="TreeGrafter"/>
</dbReference>
<evidence type="ECO:0000313" key="2">
    <source>
        <dbReference type="EMBL" id="KAF7495266.1"/>
    </source>
</evidence>
<keyword evidence="4" id="KW-1185">Reference proteome</keyword>
<evidence type="ECO:0000313" key="3">
    <source>
        <dbReference type="EnsemblMetazoa" id="KAF7495266.1"/>
    </source>
</evidence>
<name>A0A834RES5_SARSC</name>
<dbReference type="GO" id="GO:0043113">
    <property type="term" value="P:receptor clustering"/>
    <property type="evidence" value="ECO:0007669"/>
    <property type="project" value="TreeGrafter"/>
</dbReference>
<dbReference type="GO" id="GO:0005912">
    <property type="term" value="C:adherens junction"/>
    <property type="evidence" value="ECO:0007669"/>
    <property type="project" value="TreeGrafter"/>
</dbReference>
<dbReference type="PROSITE" id="PS50106">
    <property type="entry name" value="PDZ"/>
    <property type="match status" value="1"/>
</dbReference>
<dbReference type="Pfam" id="PF00595">
    <property type="entry name" value="PDZ"/>
    <property type="match status" value="1"/>
</dbReference>
<dbReference type="EnsemblMetazoa" id="SSS_1986s_mrna">
    <property type="protein sequence ID" value="KAF7495266.1"/>
    <property type="gene ID" value="SSS_1986"/>
</dbReference>
<evidence type="ECO:0000313" key="4">
    <source>
        <dbReference type="Proteomes" id="UP000070412"/>
    </source>
</evidence>
<accession>A0A834RES5</accession>
<reference evidence="2" key="2">
    <citation type="submission" date="2020-01" db="EMBL/GenBank/DDBJ databases">
        <authorList>
            <person name="Korhonen P.K.K."/>
            <person name="Guangxu M.G."/>
            <person name="Wang T.W."/>
            <person name="Stroehlein A.J.S."/>
            <person name="Young N.D."/>
            <person name="Ang C.-S.A."/>
            <person name="Fernando D.W.F."/>
            <person name="Lu H.L."/>
            <person name="Taylor S.T."/>
            <person name="Ehtesham M.E.M."/>
            <person name="Najaraj S.H.N."/>
            <person name="Harsha G.H.G."/>
            <person name="Madugundu A.M."/>
            <person name="Renuse S.R."/>
            <person name="Holt D.H."/>
            <person name="Pandey A.P."/>
            <person name="Papenfuss A.P."/>
            <person name="Gasser R.B.G."/>
            <person name="Fischer K.F."/>
        </authorList>
    </citation>
    <scope>NUCLEOTIDE SEQUENCE</scope>
    <source>
        <strain evidence="2">SSS_KF_BRIS2020</strain>
    </source>
</reference>
<dbReference type="AlphaFoldDB" id="A0A834RES5"/>
<dbReference type="PANTHER" id="PTHR23119:SF50">
    <property type="entry name" value="PDZ DOMAIN-CONTAINING PROTEIN"/>
    <property type="match status" value="1"/>
</dbReference>
<sequence>MAFEHQPGAPIECLSLMIVIEKDKVFNPETNQIVYYSGFSIGGGIDQDYRQSPHNFPDHGIYVTNVMQHAPAFRAGLQFGDKILECNGMDFTMCTHKQAVNFISSKKFLHLLVARRGVTSNH</sequence>
<gene>
    <name evidence="2" type="ORF">SSS_1986</name>
</gene>
<dbReference type="OrthoDB" id="10033291at2759"/>
<dbReference type="GO" id="GO:0098887">
    <property type="term" value="P:neurotransmitter receptor transport, endosome to postsynaptic membrane"/>
    <property type="evidence" value="ECO:0007669"/>
    <property type="project" value="TreeGrafter"/>
</dbReference>
<dbReference type="PANTHER" id="PTHR23119">
    <property type="entry name" value="DISCS LARGE"/>
    <property type="match status" value="1"/>
</dbReference>
<dbReference type="GO" id="GO:0098609">
    <property type="term" value="P:cell-cell adhesion"/>
    <property type="evidence" value="ECO:0007669"/>
    <property type="project" value="TreeGrafter"/>
</dbReference>
<dbReference type="InterPro" id="IPR050614">
    <property type="entry name" value="Synaptic_Scaffolding_LAP-MAGUK"/>
</dbReference>
<dbReference type="GO" id="GO:0045211">
    <property type="term" value="C:postsynaptic membrane"/>
    <property type="evidence" value="ECO:0007669"/>
    <property type="project" value="TreeGrafter"/>
</dbReference>
<dbReference type="GO" id="GO:0019901">
    <property type="term" value="F:protein kinase binding"/>
    <property type="evidence" value="ECO:0007669"/>
    <property type="project" value="TreeGrafter"/>
</dbReference>
<proteinExistence type="predicted"/>
<dbReference type="Gene3D" id="2.30.42.10">
    <property type="match status" value="1"/>
</dbReference>
<feature type="domain" description="PDZ" evidence="1">
    <location>
        <begin position="17"/>
        <end position="103"/>
    </location>
</feature>
<reference evidence="3" key="3">
    <citation type="submission" date="2022-06" db="UniProtKB">
        <authorList>
            <consortium name="EnsemblMetazoa"/>
        </authorList>
    </citation>
    <scope>IDENTIFICATION</scope>
</reference>